<dbReference type="EMBL" id="PEWZ01000083">
    <property type="protein sequence ID" value="PIU34959.1"/>
    <property type="molecule type" value="Genomic_DNA"/>
</dbReference>
<keyword evidence="1" id="KW-0472">Membrane</keyword>
<evidence type="ECO:0008006" key="4">
    <source>
        <dbReference type="Google" id="ProtNLM"/>
    </source>
</evidence>
<gene>
    <name evidence="2" type="ORF">COT03_01705</name>
</gene>
<keyword evidence="1" id="KW-1133">Transmembrane helix</keyword>
<reference evidence="3" key="1">
    <citation type="submission" date="2017-09" db="EMBL/GenBank/DDBJ databases">
        <title>Depth-based differentiation of microbial function through sediment-hosted aquifers and enrichment of novel symbionts in the deep terrestrial subsurface.</title>
        <authorList>
            <person name="Probst A.J."/>
            <person name="Ladd B."/>
            <person name="Jarett J.K."/>
            <person name="Geller-Mcgrath D.E."/>
            <person name="Sieber C.M.K."/>
            <person name="Emerson J.B."/>
            <person name="Anantharaman K."/>
            <person name="Thomas B.C."/>
            <person name="Malmstrom R."/>
            <person name="Stieglmeier M."/>
            <person name="Klingl A."/>
            <person name="Woyke T."/>
            <person name="Ryan C.M."/>
            <person name="Banfield J.F."/>
        </authorList>
    </citation>
    <scope>NUCLEOTIDE SEQUENCE [LARGE SCALE GENOMIC DNA]</scope>
</reference>
<comment type="caution">
    <text evidence="2">The sequence shown here is derived from an EMBL/GenBank/DDBJ whole genome shotgun (WGS) entry which is preliminary data.</text>
</comment>
<evidence type="ECO:0000256" key="1">
    <source>
        <dbReference type="SAM" id="Phobius"/>
    </source>
</evidence>
<accession>A0A2M6YRF7</accession>
<keyword evidence="1" id="KW-0812">Transmembrane</keyword>
<dbReference type="Proteomes" id="UP000229502">
    <property type="component" value="Unassembled WGS sequence"/>
</dbReference>
<proteinExistence type="predicted"/>
<sequence length="113" mass="12394">MSESGEIEENNTGCNGGSSGFWLGVILGGVVGAAIAYLATDDKSQLRKNLIKKGRVLLEHWDDFKEDAERSGRKIEKKVAAEFEDVKEEVQGKVEEIPEVAQEAVENVQEEAD</sequence>
<dbReference type="AlphaFoldDB" id="A0A2M6YRF7"/>
<organism evidence="2 3">
    <name type="scientific">Candidatus Shapirobacteria bacterium CG07_land_8_20_14_0_80_39_18</name>
    <dbReference type="NCBI Taxonomy" id="1974882"/>
    <lineage>
        <taxon>Bacteria</taxon>
        <taxon>Candidatus Shapironibacteriota</taxon>
    </lineage>
</organism>
<evidence type="ECO:0000313" key="2">
    <source>
        <dbReference type="EMBL" id="PIU34959.1"/>
    </source>
</evidence>
<name>A0A2M6YRF7_9BACT</name>
<feature type="non-terminal residue" evidence="2">
    <location>
        <position position="113"/>
    </location>
</feature>
<feature type="transmembrane region" description="Helical" evidence="1">
    <location>
        <begin position="20"/>
        <end position="39"/>
    </location>
</feature>
<protein>
    <recommendedName>
        <fullName evidence="4">YtxH domain-containing protein</fullName>
    </recommendedName>
</protein>
<evidence type="ECO:0000313" key="3">
    <source>
        <dbReference type="Proteomes" id="UP000229502"/>
    </source>
</evidence>